<protein>
    <submittedName>
        <fullName evidence="1">Uncharacterized protein</fullName>
    </submittedName>
</protein>
<dbReference type="Proteomes" id="UP000199120">
    <property type="component" value="Unassembled WGS sequence"/>
</dbReference>
<accession>A0A1H7RN96</accession>
<sequence length="43" mass="5018">MKTRSFSAFKYPYRAPGRGVEGPISGYRWDVDRKRALLVEERA</sequence>
<name>A0A1H7RN96_9BURK</name>
<dbReference type="AlphaFoldDB" id="A0A1H7RN96"/>
<proteinExistence type="predicted"/>
<dbReference type="EMBL" id="FOAJ01000010">
    <property type="protein sequence ID" value="SEL61770.1"/>
    <property type="molecule type" value="Genomic_DNA"/>
</dbReference>
<keyword evidence="2" id="KW-1185">Reference proteome</keyword>
<dbReference type="RefSeq" id="WP_143040738.1">
    <property type="nucleotide sequence ID" value="NZ_FNSR01000003.1"/>
</dbReference>
<evidence type="ECO:0000313" key="1">
    <source>
        <dbReference type="EMBL" id="SEL61770.1"/>
    </source>
</evidence>
<organism evidence="1 2">
    <name type="scientific">Paraburkholderia caballeronis</name>
    <dbReference type="NCBI Taxonomy" id="416943"/>
    <lineage>
        <taxon>Bacteria</taxon>
        <taxon>Pseudomonadati</taxon>
        <taxon>Pseudomonadota</taxon>
        <taxon>Betaproteobacteria</taxon>
        <taxon>Burkholderiales</taxon>
        <taxon>Burkholderiaceae</taxon>
        <taxon>Paraburkholderia</taxon>
    </lineage>
</organism>
<reference evidence="2" key="1">
    <citation type="submission" date="2016-10" db="EMBL/GenBank/DDBJ databases">
        <authorList>
            <person name="Varghese N."/>
            <person name="Submissions S."/>
        </authorList>
    </citation>
    <scope>NUCLEOTIDE SEQUENCE [LARGE SCALE GENOMIC DNA]</scope>
    <source>
        <strain evidence="2">LMG 26416</strain>
    </source>
</reference>
<dbReference type="STRING" id="416943.SAMN05445871_5482"/>
<gene>
    <name evidence="1" type="ORF">SAMN05192542_110108</name>
</gene>
<evidence type="ECO:0000313" key="2">
    <source>
        <dbReference type="Proteomes" id="UP000199120"/>
    </source>
</evidence>